<feature type="non-terminal residue" evidence="1">
    <location>
        <position position="1"/>
    </location>
</feature>
<protein>
    <submittedName>
        <fullName evidence="1">Uncharacterized protein</fullName>
    </submittedName>
</protein>
<sequence>QKFGDWRDEFFAKGYIVLKGVVPQERALDYQRRALEWLPKFNLGLDLNDKSTWTQEYLPVMMNAGMVLNYCAAHEAWMWEARSEQGVIDSFAKLWGTGELLVSFDAVNITLRGRPDVKWKPWPHVDQAPTRKGLVCAQGIINLSEAGPLDGGLQVLQGSSELFEQ</sequence>
<gene>
    <name evidence="1" type="ORF">L207DRAFT_396061</name>
</gene>
<accession>A0A2J6REX0</accession>
<evidence type="ECO:0000313" key="2">
    <source>
        <dbReference type="Proteomes" id="UP000235786"/>
    </source>
</evidence>
<dbReference type="Proteomes" id="UP000235786">
    <property type="component" value="Unassembled WGS sequence"/>
</dbReference>
<feature type="non-terminal residue" evidence="1">
    <location>
        <position position="165"/>
    </location>
</feature>
<dbReference type="AlphaFoldDB" id="A0A2J6REX0"/>
<dbReference type="Gene3D" id="2.60.120.620">
    <property type="entry name" value="q2cbj1_9rhob like domain"/>
    <property type="match status" value="1"/>
</dbReference>
<keyword evidence="2" id="KW-1185">Reference proteome</keyword>
<dbReference type="SUPFAM" id="SSF51197">
    <property type="entry name" value="Clavaminate synthase-like"/>
    <property type="match status" value="1"/>
</dbReference>
<dbReference type="PANTHER" id="PTHR31630">
    <property type="entry name" value="PHYTANOYL-COA DIOXYGENASE-RELATED-RELATED"/>
    <property type="match status" value="1"/>
</dbReference>
<organism evidence="1 2">
    <name type="scientific">Hyaloscypha variabilis (strain UAMH 11265 / GT02V1 / F)</name>
    <name type="common">Meliniomyces variabilis</name>
    <dbReference type="NCBI Taxonomy" id="1149755"/>
    <lineage>
        <taxon>Eukaryota</taxon>
        <taxon>Fungi</taxon>
        <taxon>Dikarya</taxon>
        <taxon>Ascomycota</taxon>
        <taxon>Pezizomycotina</taxon>
        <taxon>Leotiomycetes</taxon>
        <taxon>Helotiales</taxon>
        <taxon>Hyaloscyphaceae</taxon>
        <taxon>Hyaloscypha</taxon>
        <taxon>Hyaloscypha variabilis</taxon>
    </lineage>
</organism>
<proteinExistence type="predicted"/>
<evidence type="ECO:0000313" key="1">
    <source>
        <dbReference type="EMBL" id="PMD37067.1"/>
    </source>
</evidence>
<name>A0A2J6REX0_HYAVF</name>
<dbReference type="EMBL" id="KZ613950">
    <property type="protein sequence ID" value="PMD37067.1"/>
    <property type="molecule type" value="Genomic_DNA"/>
</dbReference>
<reference evidence="1 2" key="1">
    <citation type="submission" date="2016-04" db="EMBL/GenBank/DDBJ databases">
        <title>A degradative enzymes factory behind the ericoid mycorrhizal symbiosis.</title>
        <authorList>
            <consortium name="DOE Joint Genome Institute"/>
            <person name="Martino E."/>
            <person name="Morin E."/>
            <person name="Grelet G."/>
            <person name="Kuo A."/>
            <person name="Kohler A."/>
            <person name="Daghino S."/>
            <person name="Barry K."/>
            <person name="Choi C."/>
            <person name="Cichocki N."/>
            <person name="Clum A."/>
            <person name="Copeland A."/>
            <person name="Hainaut M."/>
            <person name="Haridas S."/>
            <person name="Labutti K."/>
            <person name="Lindquist E."/>
            <person name="Lipzen A."/>
            <person name="Khouja H.-R."/>
            <person name="Murat C."/>
            <person name="Ohm R."/>
            <person name="Olson A."/>
            <person name="Spatafora J."/>
            <person name="Veneault-Fourrey C."/>
            <person name="Henrissat B."/>
            <person name="Grigoriev I."/>
            <person name="Martin F."/>
            <person name="Perotto S."/>
        </authorList>
    </citation>
    <scope>NUCLEOTIDE SEQUENCE [LARGE SCALE GENOMIC DNA]</scope>
    <source>
        <strain evidence="1 2">F</strain>
    </source>
</reference>
<dbReference type="PANTHER" id="PTHR31630:SF6">
    <property type="entry name" value="PHYTANOYL-COA DIOXYGENASE-RELATED"/>
    <property type="match status" value="1"/>
</dbReference>
<dbReference type="OrthoDB" id="445007at2759"/>